<dbReference type="Proteomes" id="UP000827717">
    <property type="component" value="Segment"/>
</dbReference>
<feature type="compositionally biased region" description="Gly residues" evidence="1">
    <location>
        <begin position="146"/>
        <end position="160"/>
    </location>
</feature>
<accession>A0AAE8XQJ0</accession>
<evidence type="ECO:0000313" key="2">
    <source>
        <dbReference type="EMBL" id="UAW96542.1"/>
    </source>
</evidence>
<feature type="region of interest" description="Disordered" evidence="1">
    <location>
        <begin position="123"/>
        <end position="160"/>
    </location>
</feature>
<dbReference type="EMBL" id="MZ443785">
    <property type="protein sequence ID" value="UAW96542.1"/>
    <property type="molecule type" value="Genomic_DNA"/>
</dbReference>
<protein>
    <submittedName>
        <fullName evidence="2">Uncharacterized protein</fullName>
    </submittedName>
</protein>
<proteinExistence type="predicted"/>
<name>A0AAE8XQJ0_9CAUD</name>
<organism evidence="2 3">
    <name type="scientific">Erwinia phage pEa_SNUABM_22</name>
    <dbReference type="NCBI Taxonomy" id="2869549"/>
    <lineage>
        <taxon>Viruses</taxon>
        <taxon>Duplodnaviria</taxon>
        <taxon>Heunggongvirae</taxon>
        <taxon>Uroviricota</taxon>
        <taxon>Caudoviricetes</taxon>
        <taxon>Alexandravirus</taxon>
        <taxon>Alexandravirus SNUABM22</taxon>
    </lineage>
</organism>
<evidence type="ECO:0000313" key="3">
    <source>
        <dbReference type="Proteomes" id="UP000827717"/>
    </source>
</evidence>
<gene>
    <name evidence="2" type="ORF">pEaSNUABM22_00054</name>
</gene>
<evidence type="ECO:0000256" key="1">
    <source>
        <dbReference type="SAM" id="MobiDB-lite"/>
    </source>
</evidence>
<feature type="region of interest" description="Disordered" evidence="1">
    <location>
        <begin position="54"/>
        <end position="93"/>
    </location>
</feature>
<reference evidence="2 3" key="1">
    <citation type="submission" date="2021-06" db="EMBL/GenBank/DDBJ databases">
        <title>Complete genome sequence of Erwinia phage pEa_SNUABM_22.</title>
        <authorList>
            <person name="Kim S.G."/>
            <person name="Park S.C."/>
        </authorList>
    </citation>
    <scope>NUCLEOTIDE SEQUENCE [LARGE SCALE GENOMIC DNA]</scope>
    <source>
        <strain evidence="3">pEa_SNUABM_22</strain>
    </source>
</reference>
<keyword evidence="3" id="KW-1185">Reference proteome</keyword>
<sequence length="160" mass="17995">MLKRLLALFSKKQSSQKTFEEKLEQLSDYDRTARVDRQGNTHFAKDERAVRMHRALHPGHQPRPDRRPPVTQSRHQFEAPARRGMTINQASEQRMRNDDAFLHGMMAQSMINNSTPSRLHDVDTCHTPHHTPYHTPSGGYDTTPSDGGGSYDGGGGGSCD</sequence>